<evidence type="ECO:0000259" key="5">
    <source>
        <dbReference type="Pfam" id="PF04542"/>
    </source>
</evidence>
<dbReference type="InterPro" id="IPR014327">
    <property type="entry name" value="RNA_pol_sigma70_bacteroid"/>
</dbReference>
<dbReference type="AlphaFoldDB" id="A0AAJ5WNB9"/>
<evidence type="ECO:0000256" key="2">
    <source>
        <dbReference type="ARBA" id="ARBA00023015"/>
    </source>
</evidence>
<dbReference type="NCBIfam" id="TIGR02985">
    <property type="entry name" value="Sig70_bacteroi1"/>
    <property type="match status" value="1"/>
</dbReference>
<reference evidence="7" key="1">
    <citation type="submission" date="2023-03" db="EMBL/GenBank/DDBJ databases">
        <title>Andean soil-derived lignocellulolytic bacterial consortium as a source of novel taxa and putative plastic-active enzymes.</title>
        <authorList>
            <person name="Diaz-Garcia L."/>
            <person name="Chuvochina M."/>
            <person name="Feuerriegel G."/>
            <person name="Bunk B."/>
            <person name="Sproer C."/>
            <person name="Streit W.R."/>
            <person name="Rodriguez L.M."/>
            <person name="Overmann J."/>
            <person name="Jimenez D.J."/>
        </authorList>
    </citation>
    <scope>NUCLEOTIDE SEQUENCE</scope>
    <source>
        <strain evidence="7">MAG 7</strain>
    </source>
</reference>
<name>A0AAJ5WNB9_9BACT</name>
<feature type="domain" description="RNA polymerase sigma-70 region 2" evidence="5">
    <location>
        <begin position="31"/>
        <end position="97"/>
    </location>
</feature>
<protein>
    <submittedName>
        <fullName evidence="7">RNA polymerase sigma-70 factor</fullName>
    </submittedName>
</protein>
<dbReference type="InterPro" id="IPR013324">
    <property type="entry name" value="RNA_pol_sigma_r3/r4-like"/>
</dbReference>
<sequence length="199" mass="22885">MPTTPRHTSEQEPLINPQQLAAGDEPAFRQLFRYYSPRLNQFAYSIIKIKEAADEIVDDVFVKLWKQRENATAITNIRVYLYVAVKNSSLNYLSSKAHRQITEPFNHLDIELGHDQAPDQRMISAELQARITAAVESLPPRCKMIFKLVREDGLRYKDVAEILNLTVNTVDAQMVIALKRISEKVQSHFTSFPRKTSKK</sequence>
<evidence type="ECO:0000313" key="8">
    <source>
        <dbReference type="Proteomes" id="UP001220610"/>
    </source>
</evidence>
<dbReference type="InterPro" id="IPR013249">
    <property type="entry name" value="RNA_pol_sigma70_r4_t2"/>
</dbReference>
<dbReference type="InterPro" id="IPR007627">
    <property type="entry name" value="RNA_pol_sigma70_r2"/>
</dbReference>
<evidence type="ECO:0000256" key="3">
    <source>
        <dbReference type="ARBA" id="ARBA00023082"/>
    </source>
</evidence>
<feature type="domain" description="RNA polymerase sigma factor 70 region 4 type 2" evidence="6">
    <location>
        <begin position="130"/>
        <end position="180"/>
    </location>
</feature>
<dbReference type="Proteomes" id="UP001220610">
    <property type="component" value="Chromosome"/>
</dbReference>
<evidence type="ECO:0000259" key="6">
    <source>
        <dbReference type="Pfam" id="PF08281"/>
    </source>
</evidence>
<dbReference type="GO" id="GO:0016987">
    <property type="term" value="F:sigma factor activity"/>
    <property type="evidence" value="ECO:0007669"/>
    <property type="project" value="UniProtKB-KW"/>
</dbReference>
<dbReference type="InterPro" id="IPR013325">
    <property type="entry name" value="RNA_pol_sigma_r2"/>
</dbReference>
<evidence type="ECO:0000313" key="7">
    <source>
        <dbReference type="EMBL" id="WEK33841.1"/>
    </source>
</evidence>
<dbReference type="InterPro" id="IPR036388">
    <property type="entry name" value="WH-like_DNA-bd_sf"/>
</dbReference>
<comment type="similarity">
    <text evidence="1">Belongs to the sigma-70 factor family. ECF subfamily.</text>
</comment>
<dbReference type="GO" id="GO:0006352">
    <property type="term" value="P:DNA-templated transcription initiation"/>
    <property type="evidence" value="ECO:0007669"/>
    <property type="project" value="InterPro"/>
</dbReference>
<dbReference type="SUPFAM" id="SSF88659">
    <property type="entry name" value="Sigma3 and sigma4 domains of RNA polymerase sigma factors"/>
    <property type="match status" value="1"/>
</dbReference>
<dbReference type="InterPro" id="IPR014284">
    <property type="entry name" value="RNA_pol_sigma-70_dom"/>
</dbReference>
<dbReference type="PANTHER" id="PTHR43133:SF46">
    <property type="entry name" value="RNA POLYMERASE SIGMA-70 FACTOR ECF SUBFAMILY"/>
    <property type="match status" value="1"/>
</dbReference>
<proteinExistence type="inferred from homology"/>
<dbReference type="EMBL" id="CP119311">
    <property type="protein sequence ID" value="WEK33841.1"/>
    <property type="molecule type" value="Genomic_DNA"/>
</dbReference>
<keyword evidence="3" id="KW-0731">Sigma factor</keyword>
<dbReference type="SUPFAM" id="SSF88946">
    <property type="entry name" value="Sigma2 domain of RNA polymerase sigma factors"/>
    <property type="match status" value="1"/>
</dbReference>
<evidence type="ECO:0000256" key="4">
    <source>
        <dbReference type="ARBA" id="ARBA00023163"/>
    </source>
</evidence>
<dbReference type="Gene3D" id="1.10.10.10">
    <property type="entry name" value="Winged helix-like DNA-binding domain superfamily/Winged helix DNA-binding domain"/>
    <property type="match status" value="1"/>
</dbReference>
<dbReference type="Pfam" id="PF04542">
    <property type="entry name" value="Sigma70_r2"/>
    <property type="match status" value="1"/>
</dbReference>
<dbReference type="Pfam" id="PF08281">
    <property type="entry name" value="Sigma70_r4_2"/>
    <property type="match status" value="1"/>
</dbReference>
<dbReference type="PANTHER" id="PTHR43133">
    <property type="entry name" value="RNA POLYMERASE ECF-TYPE SIGMA FACTO"/>
    <property type="match status" value="1"/>
</dbReference>
<dbReference type="GO" id="GO:0003677">
    <property type="term" value="F:DNA binding"/>
    <property type="evidence" value="ECO:0007669"/>
    <property type="project" value="InterPro"/>
</dbReference>
<dbReference type="InterPro" id="IPR039425">
    <property type="entry name" value="RNA_pol_sigma-70-like"/>
</dbReference>
<keyword evidence="2" id="KW-0805">Transcription regulation</keyword>
<accession>A0AAJ5WNB9</accession>
<gene>
    <name evidence="7" type="ORF">P0Y53_15220</name>
</gene>
<evidence type="ECO:0000256" key="1">
    <source>
        <dbReference type="ARBA" id="ARBA00010641"/>
    </source>
</evidence>
<organism evidence="7 8">
    <name type="scientific">Candidatus Pseudobacter hemicellulosilyticus</name>
    <dbReference type="NCBI Taxonomy" id="3121375"/>
    <lineage>
        <taxon>Bacteria</taxon>
        <taxon>Pseudomonadati</taxon>
        <taxon>Bacteroidota</taxon>
        <taxon>Chitinophagia</taxon>
        <taxon>Chitinophagales</taxon>
        <taxon>Chitinophagaceae</taxon>
        <taxon>Pseudobacter</taxon>
    </lineage>
</organism>
<dbReference type="Gene3D" id="1.10.1740.10">
    <property type="match status" value="1"/>
</dbReference>
<keyword evidence="4" id="KW-0804">Transcription</keyword>
<dbReference type="NCBIfam" id="TIGR02937">
    <property type="entry name" value="sigma70-ECF"/>
    <property type="match status" value="1"/>
</dbReference>